<reference evidence="2 3" key="1">
    <citation type="journal article" date="2017" name="Environ. Microbiol.">
        <title>Decay of the glycolytic pathway and adaptation to intranuclear parasitism within Enterocytozoonidae microsporidia.</title>
        <authorList>
            <person name="Wiredu Boakye D."/>
            <person name="Jaroenlak P."/>
            <person name="Prachumwat A."/>
            <person name="Williams T.A."/>
            <person name="Bateman K.S."/>
            <person name="Itsathitphaisarn O."/>
            <person name="Sritunyalucksana K."/>
            <person name="Paszkiewicz K.H."/>
            <person name="Moore K.A."/>
            <person name="Stentiford G.D."/>
            <person name="Williams B.A."/>
        </authorList>
    </citation>
    <scope>NUCLEOTIDE SEQUENCE [LARGE SCALE GENOMIC DNA]</scope>
    <source>
        <strain evidence="2 3">GB1</strain>
    </source>
</reference>
<evidence type="ECO:0000256" key="1">
    <source>
        <dbReference type="SAM" id="SignalP"/>
    </source>
</evidence>
<keyword evidence="1" id="KW-0732">Signal</keyword>
<evidence type="ECO:0000313" key="3">
    <source>
        <dbReference type="Proteomes" id="UP000192639"/>
    </source>
</evidence>
<dbReference type="EMBL" id="LWDP01000007">
    <property type="protein sequence ID" value="ORD94892.1"/>
    <property type="molecule type" value="Genomic_DNA"/>
</dbReference>
<comment type="caution">
    <text evidence="2">The sequence shown here is derived from an EMBL/GenBank/DDBJ whole genome shotgun (WGS) entry which is preliminary data.</text>
</comment>
<dbReference type="VEuPathDB" id="MicrosporidiaDB:ECANGB1_2102"/>
<name>A0A1Y1S8W6_9MICR</name>
<proteinExistence type="predicted"/>
<feature type="signal peptide" evidence="1">
    <location>
        <begin position="1"/>
        <end position="20"/>
    </location>
</feature>
<sequence length="71" mass="8591">MLRILRWLSMMVIAVDNCDCLPTMVLYGTDVYQEDLLNESQCEKLYKERTHQEMIKCMCESHTKRILYNWI</sequence>
<protein>
    <submittedName>
        <fullName evidence="2">Uncharacterized protein</fullName>
    </submittedName>
</protein>
<evidence type="ECO:0000313" key="2">
    <source>
        <dbReference type="EMBL" id="ORD94892.1"/>
    </source>
</evidence>
<keyword evidence="3" id="KW-1185">Reference proteome</keyword>
<accession>A0A1Y1S8W6</accession>
<dbReference type="Proteomes" id="UP000192639">
    <property type="component" value="Unassembled WGS sequence"/>
</dbReference>
<dbReference type="AlphaFoldDB" id="A0A1Y1S8W6"/>
<organism evidence="2 3">
    <name type="scientific">Enterospora canceri</name>
    <dbReference type="NCBI Taxonomy" id="1081671"/>
    <lineage>
        <taxon>Eukaryota</taxon>
        <taxon>Fungi</taxon>
        <taxon>Fungi incertae sedis</taxon>
        <taxon>Microsporidia</taxon>
        <taxon>Enterocytozoonidae</taxon>
        <taxon>Enterospora</taxon>
    </lineage>
</organism>
<feature type="chain" id="PRO_5012892137" evidence="1">
    <location>
        <begin position="21"/>
        <end position="71"/>
    </location>
</feature>
<gene>
    <name evidence="2" type="ORF">ECANGB1_2102</name>
</gene>